<feature type="region of interest" description="Disordered" evidence="1">
    <location>
        <begin position="69"/>
        <end position="137"/>
    </location>
</feature>
<protein>
    <recommendedName>
        <fullName evidence="4">DHH family protein</fullName>
    </recommendedName>
</protein>
<feature type="region of interest" description="Disordered" evidence="1">
    <location>
        <begin position="614"/>
        <end position="653"/>
    </location>
</feature>
<evidence type="ECO:0000313" key="2">
    <source>
        <dbReference type="EMBL" id="KAH9829613.1"/>
    </source>
</evidence>
<evidence type="ECO:0008006" key="4">
    <source>
        <dbReference type="Google" id="ProtNLM"/>
    </source>
</evidence>
<dbReference type="InterPro" id="IPR051673">
    <property type="entry name" value="SSDNA_exonuclease_RecJ"/>
</dbReference>
<keyword evidence="3" id="KW-1185">Reference proteome</keyword>
<sequence>MLRTDLSLGITAQLTHPSIVEVGGIFMSAIRGSRLATVVGRTHTHTPSTSPPPPLSYLLRLPHIIRRLSATPTRAMKRRGAPTPASDSSAKKARPHVLQYHLAPSVHEADGSSKYHSGDDPEESAPDTFTDMSPIMQPAPSYQINRAREIIRACATAGRTTLIVPDKDADGLSAGAILRPAVCLAASVSPPPSTNRQRLLVHLRSAQLTDSNVSICWHVIRFRREFVVRSNGIPFRNAVGDRPGLTFAIRHTLILLGLREGLIKVHLLSKGTTVHSESERAKMAAHDPAFIFVIDHGSRASPALVRDAVATLIIDHHHATERDFPAGSEHVSACASPPVATSALLTYEICEPLHDHVRDKCAWLCVVGTHGDLGNTIKWEAPFPDMKDVLKKHTKKVLNDVVSLVNAPRRTAKYDVLSAWTALCDTSEPRSILDDQRLKTARAEINAEVERVTHTAPKFSPDGKVAVFRISSEAQVHPVIVRLPARKGEKSADFAGGGTRRPEPRRSLRKLQSLCHHGVPLISGHQVNFSCRIPRCARSRDPPISIIERLRYYASLTEPEGNRTDNAETGKEVRQPLLERVGDDFAHGHVQASGGIIGTDDFEELMRLMRIGEKAPKGEGEHVSPGSQKKKAGIDPGQKNTLTSYFSKAGKAS</sequence>
<dbReference type="EMBL" id="RIBY02001346">
    <property type="protein sequence ID" value="KAH9829613.1"/>
    <property type="molecule type" value="Genomic_DNA"/>
</dbReference>
<dbReference type="InterPro" id="IPR038763">
    <property type="entry name" value="DHH_sf"/>
</dbReference>
<evidence type="ECO:0000256" key="1">
    <source>
        <dbReference type="SAM" id="MobiDB-lite"/>
    </source>
</evidence>
<gene>
    <name evidence="2" type="ORF">Tdes44962_MAKER09102</name>
</gene>
<dbReference type="AlphaFoldDB" id="A0A9W7W3C0"/>
<dbReference type="Proteomes" id="UP001138500">
    <property type="component" value="Unassembled WGS sequence"/>
</dbReference>
<dbReference type="PANTHER" id="PTHR30255:SF2">
    <property type="entry name" value="SINGLE-STRANDED-DNA-SPECIFIC EXONUCLEASE RECJ"/>
    <property type="match status" value="1"/>
</dbReference>
<proteinExistence type="predicted"/>
<dbReference type="SUPFAM" id="SSF64182">
    <property type="entry name" value="DHH phosphoesterases"/>
    <property type="match status" value="1"/>
</dbReference>
<organism evidence="2 3">
    <name type="scientific">Teratosphaeria destructans</name>
    <dbReference type="NCBI Taxonomy" id="418781"/>
    <lineage>
        <taxon>Eukaryota</taxon>
        <taxon>Fungi</taxon>
        <taxon>Dikarya</taxon>
        <taxon>Ascomycota</taxon>
        <taxon>Pezizomycotina</taxon>
        <taxon>Dothideomycetes</taxon>
        <taxon>Dothideomycetidae</taxon>
        <taxon>Mycosphaerellales</taxon>
        <taxon>Teratosphaeriaceae</taxon>
        <taxon>Teratosphaeria</taxon>
    </lineage>
</organism>
<accession>A0A9W7W3C0</accession>
<reference evidence="2 3" key="2">
    <citation type="journal article" date="2021" name="Curr. Genet.">
        <title>Genetic response to nitrogen starvation in the aggressive Eucalyptus foliar pathogen Teratosphaeria destructans.</title>
        <authorList>
            <person name="Havenga M."/>
            <person name="Wingfield B.D."/>
            <person name="Wingfield M.J."/>
            <person name="Dreyer L.L."/>
            <person name="Roets F."/>
            <person name="Aylward J."/>
        </authorList>
    </citation>
    <scope>NUCLEOTIDE SEQUENCE [LARGE SCALE GENOMIC DNA]</scope>
    <source>
        <strain evidence="2">CMW44962</strain>
    </source>
</reference>
<evidence type="ECO:0000313" key="3">
    <source>
        <dbReference type="Proteomes" id="UP001138500"/>
    </source>
</evidence>
<name>A0A9W7W3C0_9PEZI</name>
<feature type="compositionally biased region" description="Basic and acidic residues" evidence="1">
    <location>
        <begin position="107"/>
        <end position="119"/>
    </location>
</feature>
<reference evidence="2 3" key="1">
    <citation type="journal article" date="2018" name="IMA Fungus">
        <title>IMA Genome-F 10: Nine draft genome sequences of Claviceps purpurea s.lat., including C. arundinis, C. humidiphila, and C. cf. spartinae, pseudomolecules for the pitch canker pathogen Fusarium circinatum, draft genome of Davidsoniella eucalypti, Grosmannia galeiformis, Quambalaria eucalypti, and Teratosphaeria destructans.</title>
        <authorList>
            <person name="Wingfield B.D."/>
            <person name="Liu M."/>
            <person name="Nguyen H.D."/>
            <person name="Lane F.A."/>
            <person name="Morgan S.W."/>
            <person name="De Vos L."/>
            <person name="Wilken P.M."/>
            <person name="Duong T.A."/>
            <person name="Aylward J."/>
            <person name="Coetzee M.P."/>
            <person name="Dadej K."/>
            <person name="De Beer Z.W."/>
            <person name="Findlay W."/>
            <person name="Havenga M."/>
            <person name="Kolarik M."/>
            <person name="Menzies J.G."/>
            <person name="Naidoo K."/>
            <person name="Pochopski O."/>
            <person name="Shoukouhi P."/>
            <person name="Santana Q.C."/>
            <person name="Seifert K.A."/>
            <person name="Soal N."/>
            <person name="Steenkamp E.T."/>
            <person name="Tatham C.T."/>
            <person name="van der Nest M.A."/>
            <person name="Wingfield M.J."/>
        </authorList>
    </citation>
    <scope>NUCLEOTIDE SEQUENCE [LARGE SCALE GENOMIC DNA]</scope>
    <source>
        <strain evidence="2">CMW44962</strain>
    </source>
</reference>
<comment type="caution">
    <text evidence="2">The sequence shown here is derived from an EMBL/GenBank/DDBJ whole genome shotgun (WGS) entry which is preliminary data.</text>
</comment>
<dbReference type="PANTHER" id="PTHR30255">
    <property type="entry name" value="SINGLE-STRANDED-DNA-SPECIFIC EXONUCLEASE RECJ"/>
    <property type="match status" value="1"/>
</dbReference>
<dbReference type="OrthoDB" id="284473at2759"/>